<protein>
    <submittedName>
        <fullName evidence="3">FAR1-related protein</fullName>
    </submittedName>
</protein>
<name>A0A2K3NGA2_TRIPR</name>
<dbReference type="Proteomes" id="UP000236291">
    <property type="component" value="Unassembled WGS sequence"/>
</dbReference>
<dbReference type="EMBL" id="ASHM01020879">
    <property type="protein sequence ID" value="PNY02064.1"/>
    <property type="molecule type" value="Genomic_DNA"/>
</dbReference>
<evidence type="ECO:0000313" key="4">
    <source>
        <dbReference type="Proteomes" id="UP000236291"/>
    </source>
</evidence>
<evidence type="ECO:0000256" key="1">
    <source>
        <dbReference type="SAM" id="Phobius"/>
    </source>
</evidence>
<dbReference type="AlphaFoldDB" id="A0A2K3NGA2"/>
<feature type="domain" description="MULE transposase" evidence="2">
    <location>
        <begin position="1"/>
        <end position="34"/>
    </location>
</feature>
<keyword evidence="1" id="KW-0812">Transmembrane</keyword>
<feature type="transmembrane region" description="Helical" evidence="1">
    <location>
        <begin position="27"/>
        <end position="47"/>
    </location>
</feature>
<keyword evidence="1" id="KW-1133">Transmembrane helix</keyword>
<proteinExistence type="predicted"/>
<evidence type="ECO:0000259" key="2">
    <source>
        <dbReference type="Pfam" id="PF10551"/>
    </source>
</evidence>
<gene>
    <name evidence="3" type="ORF">L195_g025368</name>
</gene>
<evidence type="ECO:0000313" key="3">
    <source>
        <dbReference type="EMBL" id="PNY02064.1"/>
    </source>
</evidence>
<dbReference type="InterPro" id="IPR018289">
    <property type="entry name" value="MULE_transposase_dom"/>
</dbReference>
<reference evidence="3 4" key="2">
    <citation type="journal article" date="2017" name="Front. Plant Sci.">
        <title>Gene Classification and Mining of Molecular Markers Useful in Red Clover (Trifolium pratense) Breeding.</title>
        <authorList>
            <person name="Istvanek J."/>
            <person name="Dluhosova J."/>
            <person name="Dluhos P."/>
            <person name="Patkova L."/>
            <person name="Nedelnik J."/>
            <person name="Repkova J."/>
        </authorList>
    </citation>
    <scope>NUCLEOTIDE SEQUENCE [LARGE SCALE GENOMIC DNA]</scope>
    <source>
        <strain evidence="4">cv. Tatra</strain>
        <tissue evidence="3">Young leaves</tissue>
    </source>
</reference>
<accession>A0A2K3NGA2</accession>
<keyword evidence="1" id="KW-0472">Membrane</keyword>
<sequence>MDATYKTNGYNMPLFEIVGVMSTEKTFGVGFAFLIFPSSAALAYHYHIIKNVTTRFKTYCKIKYGENVKHSDVVKSVMDCFEDLLDSPTEEEYDEPVLKFRRVCEM</sequence>
<reference evidence="3 4" key="1">
    <citation type="journal article" date="2014" name="Am. J. Bot.">
        <title>Genome assembly and annotation for red clover (Trifolium pratense; Fabaceae).</title>
        <authorList>
            <person name="Istvanek J."/>
            <person name="Jaros M."/>
            <person name="Krenek A."/>
            <person name="Repkova J."/>
        </authorList>
    </citation>
    <scope>NUCLEOTIDE SEQUENCE [LARGE SCALE GENOMIC DNA]</scope>
    <source>
        <strain evidence="4">cv. Tatra</strain>
        <tissue evidence="3">Young leaves</tissue>
    </source>
</reference>
<dbReference type="Pfam" id="PF10551">
    <property type="entry name" value="MULE"/>
    <property type="match status" value="1"/>
</dbReference>
<organism evidence="3 4">
    <name type="scientific">Trifolium pratense</name>
    <name type="common">Red clover</name>
    <dbReference type="NCBI Taxonomy" id="57577"/>
    <lineage>
        <taxon>Eukaryota</taxon>
        <taxon>Viridiplantae</taxon>
        <taxon>Streptophyta</taxon>
        <taxon>Embryophyta</taxon>
        <taxon>Tracheophyta</taxon>
        <taxon>Spermatophyta</taxon>
        <taxon>Magnoliopsida</taxon>
        <taxon>eudicotyledons</taxon>
        <taxon>Gunneridae</taxon>
        <taxon>Pentapetalae</taxon>
        <taxon>rosids</taxon>
        <taxon>fabids</taxon>
        <taxon>Fabales</taxon>
        <taxon>Fabaceae</taxon>
        <taxon>Papilionoideae</taxon>
        <taxon>50 kb inversion clade</taxon>
        <taxon>NPAAA clade</taxon>
        <taxon>Hologalegina</taxon>
        <taxon>IRL clade</taxon>
        <taxon>Trifolieae</taxon>
        <taxon>Trifolium</taxon>
    </lineage>
</organism>
<comment type="caution">
    <text evidence="3">The sequence shown here is derived from an EMBL/GenBank/DDBJ whole genome shotgun (WGS) entry which is preliminary data.</text>
</comment>